<dbReference type="PANTHER" id="PTHR32009">
    <property type="entry name" value="TMV RESISTANCE PROTEIN N-LIKE"/>
    <property type="match status" value="1"/>
</dbReference>
<dbReference type="GO" id="GO:0007165">
    <property type="term" value="P:signal transduction"/>
    <property type="evidence" value="ECO:0007669"/>
    <property type="project" value="InterPro"/>
</dbReference>
<evidence type="ECO:0000256" key="1">
    <source>
        <dbReference type="ARBA" id="ARBA00023027"/>
    </source>
</evidence>
<evidence type="ECO:0000313" key="3">
    <source>
        <dbReference type="EMBL" id="CAH2071452.1"/>
    </source>
</evidence>
<evidence type="ECO:0000259" key="2">
    <source>
        <dbReference type="PROSITE" id="PS50104"/>
    </source>
</evidence>
<dbReference type="EMBL" id="OU466862">
    <property type="protein sequence ID" value="CAH2071452.1"/>
    <property type="molecule type" value="Genomic_DNA"/>
</dbReference>
<dbReference type="SUPFAM" id="SSF52200">
    <property type="entry name" value="Toll/Interleukin receptor TIR domain"/>
    <property type="match status" value="1"/>
</dbReference>
<dbReference type="AlphaFoldDB" id="A0AAU9SWT4"/>
<protein>
    <recommendedName>
        <fullName evidence="2">TIR domain-containing protein</fullName>
    </recommendedName>
</protein>
<dbReference type="Proteomes" id="UP000836841">
    <property type="component" value="Chromosome 6"/>
</dbReference>
<feature type="domain" description="TIR" evidence="2">
    <location>
        <begin position="10"/>
        <end position="175"/>
    </location>
</feature>
<dbReference type="PROSITE" id="PS50104">
    <property type="entry name" value="TIR"/>
    <property type="match status" value="1"/>
</dbReference>
<accession>A0AAU9SWT4</accession>
<dbReference type="Gene3D" id="3.40.50.10140">
    <property type="entry name" value="Toll/interleukin-1 receptor homology (TIR) domain"/>
    <property type="match status" value="1"/>
</dbReference>
<dbReference type="InterPro" id="IPR003337">
    <property type="entry name" value="Trehalose_PPase"/>
</dbReference>
<proteinExistence type="predicted"/>
<name>A0AAU9SWT4_THLAR</name>
<dbReference type="SMART" id="SM00255">
    <property type="entry name" value="TIR"/>
    <property type="match status" value="1"/>
</dbReference>
<dbReference type="Pfam" id="PF02358">
    <property type="entry name" value="Trehalose_PPase"/>
    <property type="match status" value="1"/>
</dbReference>
<evidence type="ECO:0000313" key="4">
    <source>
        <dbReference type="Proteomes" id="UP000836841"/>
    </source>
</evidence>
<dbReference type="InterPro" id="IPR036412">
    <property type="entry name" value="HAD-like_sf"/>
</dbReference>
<dbReference type="FunFam" id="3.40.50.10140:FF:000007">
    <property type="entry name" value="Disease resistance protein (TIR-NBS-LRR class)"/>
    <property type="match status" value="1"/>
</dbReference>
<dbReference type="InterPro" id="IPR035897">
    <property type="entry name" value="Toll_tir_struct_dom_sf"/>
</dbReference>
<dbReference type="PANTHER" id="PTHR32009:SF121">
    <property type="entry name" value="SIMILAR TO PART OF DISEASE RESISTANCE PROTEIN-RELATED"/>
    <property type="match status" value="1"/>
</dbReference>
<keyword evidence="1" id="KW-0520">NAD</keyword>
<dbReference type="GO" id="GO:0005992">
    <property type="term" value="P:trehalose biosynthetic process"/>
    <property type="evidence" value="ECO:0007669"/>
    <property type="project" value="InterPro"/>
</dbReference>
<dbReference type="InterPro" id="IPR000157">
    <property type="entry name" value="TIR_dom"/>
</dbReference>
<gene>
    <name evidence="3" type="ORF">TAV2_LOCUS20902</name>
</gene>
<dbReference type="SUPFAM" id="SSF56784">
    <property type="entry name" value="HAD-like"/>
    <property type="match status" value="1"/>
</dbReference>
<sequence>MLSSSLTHPQRFDVFLSFRGKDTRRTLISFLYKELTRNGLRTFKDDMDLEIGRRISQEISLAIQNSKVAIVVVSLGYPDSGWCLDELVEIMDAERKGSLVVIPIFYDVDPSHLRRQIRKVAKQFKKHEEREDQQTMVSWRQALVSLAAISGQCLRDWKDDSKLVEEVTKKTFMLLFSARPPPLLLSNICCITSVFYMNVIDEVFRTLVEQMKDIKGSKVENHKLCASVYYRNIDEKDWPVIAQRVHDHLKQYPRLRLTHGRKVLEVRPVIDWNRGRAVDFLLESPRMHNNLLV</sequence>
<dbReference type="Pfam" id="PF01582">
    <property type="entry name" value="TIR"/>
    <property type="match status" value="1"/>
</dbReference>
<organism evidence="3 4">
    <name type="scientific">Thlaspi arvense</name>
    <name type="common">Field penny-cress</name>
    <dbReference type="NCBI Taxonomy" id="13288"/>
    <lineage>
        <taxon>Eukaryota</taxon>
        <taxon>Viridiplantae</taxon>
        <taxon>Streptophyta</taxon>
        <taxon>Embryophyta</taxon>
        <taxon>Tracheophyta</taxon>
        <taxon>Spermatophyta</taxon>
        <taxon>Magnoliopsida</taxon>
        <taxon>eudicotyledons</taxon>
        <taxon>Gunneridae</taxon>
        <taxon>Pentapetalae</taxon>
        <taxon>rosids</taxon>
        <taxon>malvids</taxon>
        <taxon>Brassicales</taxon>
        <taxon>Brassicaceae</taxon>
        <taxon>Thlaspideae</taxon>
        <taxon>Thlaspi</taxon>
    </lineage>
</organism>
<reference evidence="3 4" key="1">
    <citation type="submission" date="2022-03" db="EMBL/GenBank/DDBJ databases">
        <authorList>
            <person name="Nunn A."/>
            <person name="Chopra R."/>
            <person name="Nunn A."/>
            <person name="Contreras Garrido A."/>
        </authorList>
    </citation>
    <scope>NUCLEOTIDE SEQUENCE [LARGE SCALE GENOMIC DNA]</scope>
</reference>
<keyword evidence="4" id="KW-1185">Reference proteome</keyword>